<dbReference type="GO" id="GO:0070652">
    <property type="term" value="C:HAUS complex"/>
    <property type="evidence" value="ECO:0007669"/>
    <property type="project" value="InterPro"/>
</dbReference>
<dbReference type="Pfam" id="PF14735">
    <property type="entry name" value="HAUS4"/>
    <property type="match status" value="1"/>
</dbReference>
<evidence type="ECO:0000313" key="2">
    <source>
        <dbReference type="Proteomes" id="UP000440578"/>
    </source>
</evidence>
<dbReference type="GO" id="GO:0051011">
    <property type="term" value="F:microtubule minus-end binding"/>
    <property type="evidence" value="ECO:0007669"/>
    <property type="project" value="TreeGrafter"/>
</dbReference>
<protein>
    <submittedName>
        <fullName evidence="1">HAUS augmin-like complex subunit 4</fullName>
    </submittedName>
</protein>
<dbReference type="PRINTS" id="PR02090">
    <property type="entry name" value="HAUSAUGMINL4"/>
</dbReference>
<evidence type="ECO:0000313" key="1">
    <source>
        <dbReference type="EMBL" id="KAF0313067.1"/>
    </source>
</evidence>
<dbReference type="GO" id="GO:0007098">
    <property type="term" value="P:centrosome cycle"/>
    <property type="evidence" value="ECO:0007669"/>
    <property type="project" value="InterPro"/>
</dbReference>
<dbReference type="Proteomes" id="UP000440578">
    <property type="component" value="Unassembled WGS sequence"/>
</dbReference>
<dbReference type="EMBL" id="VIIS01000116">
    <property type="protein sequence ID" value="KAF0313067.1"/>
    <property type="molecule type" value="Genomic_DNA"/>
</dbReference>
<organism evidence="1 2">
    <name type="scientific">Amphibalanus amphitrite</name>
    <name type="common">Striped barnacle</name>
    <name type="synonym">Balanus amphitrite</name>
    <dbReference type="NCBI Taxonomy" id="1232801"/>
    <lineage>
        <taxon>Eukaryota</taxon>
        <taxon>Metazoa</taxon>
        <taxon>Ecdysozoa</taxon>
        <taxon>Arthropoda</taxon>
        <taxon>Crustacea</taxon>
        <taxon>Multicrustacea</taxon>
        <taxon>Cirripedia</taxon>
        <taxon>Thoracica</taxon>
        <taxon>Thoracicalcarea</taxon>
        <taxon>Balanomorpha</taxon>
        <taxon>Balanoidea</taxon>
        <taxon>Balanidae</taxon>
        <taxon>Amphibalaninae</taxon>
        <taxon>Amphibalanus</taxon>
    </lineage>
</organism>
<sequence>MTSTDMTAEDIYQKLHLSFPFLAIRKEDARDTPELTQLLLTLANHVDETGTSRSVAAELRSERARLAEQMRSWHESRLLHTLLEELAVRPAAAETAVDDQLREAVAEGLSLAELADALPLSPPAADGAPSEDEPTLLGLTADQLAPSAECRQTLARLPRALDRQLTRLGRRCAAAVCADTKDSEDVTGRLVRLPSELEELQQLRDTTSRQLADVLERRDAQILRQSQLMARQLEMLLNLINKHKLEHKVELERKTIDHLTSSIQGMLLKTRQLTLQIQVETYTEGCLAALRAAARHLRAESGRLDSQLNAAKHQLSANEAAGPQFAELARRYRELCQEVDHRRWLIAEMDTLGGAGEGAAGAAEGAVQR</sequence>
<dbReference type="PANTHER" id="PTHR16219:SF1">
    <property type="entry name" value="HAUS AUGMIN-LIKE COMPLEX SUBUNIT 4"/>
    <property type="match status" value="1"/>
</dbReference>
<reference evidence="1 2" key="1">
    <citation type="submission" date="2019-07" db="EMBL/GenBank/DDBJ databases">
        <title>Draft genome assembly of a fouling barnacle, Amphibalanus amphitrite (Darwin, 1854): The first reference genome for Thecostraca.</title>
        <authorList>
            <person name="Kim W."/>
        </authorList>
    </citation>
    <scope>NUCLEOTIDE SEQUENCE [LARGE SCALE GENOMIC DNA]</scope>
    <source>
        <strain evidence="1">SNU_AA5</strain>
        <tissue evidence="1">Soma without cirri and trophi</tissue>
    </source>
</reference>
<dbReference type="OrthoDB" id="661220at2759"/>
<dbReference type="InterPro" id="IPR026214">
    <property type="entry name" value="HAUS4_met"/>
</dbReference>
<dbReference type="PANTHER" id="PTHR16219">
    <property type="entry name" value="AUGMIN SUBUNIT 4 FAMILY MEMBER"/>
    <property type="match status" value="1"/>
</dbReference>
<keyword evidence="2" id="KW-1185">Reference proteome</keyword>
<gene>
    <name evidence="1" type="primary">HAUS4</name>
    <name evidence="1" type="ORF">FJT64_016311</name>
</gene>
<dbReference type="AlphaFoldDB" id="A0A6A4X1A2"/>
<dbReference type="GO" id="GO:0051225">
    <property type="term" value="P:spindle assembly"/>
    <property type="evidence" value="ECO:0007669"/>
    <property type="project" value="InterPro"/>
</dbReference>
<comment type="caution">
    <text evidence="1">The sequence shown here is derived from an EMBL/GenBank/DDBJ whole genome shotgun (WGS) entry which is preliminary data.</text>
</comment>
<proteinExistence type="predicted"/>
<dbReference type="InterPro" id="IPR029327">
    <property type="entry name" value="HAUS4"/>
</dbReference>
<accession>A0A6A4X1A2</accession>
<name>A0A6A4X1A2_AMPAM</name>